<keyword evidence="1" id="KW-0472">Membrane</keyword>
<keyword evidence="1" id="KW-0812">Transmembrane</keyword>
<evidence type="ECO:0008006" key="4">
    <source>
        <dbReference type="Google" id="ProtNLM"/>
    </source>
</evidence>
<dbReference type="EMBL" id="BAAAWD010000015">
    <property type="protein sequence ID" value="GAA3022274.1"/>
    <property type="molecule type" value="Genomic_DNA"/>
</dbReference>
<organism evidence="2 3">
    <name type="scientific">Streptosporangium longisporum</name>
    <dbReference type="NCBI Taxonomy" id="46187"/>
    <lineage>
        <taxon>Bacteria</taxon>
        <taxon>Bacillati</taxon>
        <taxon>Actinomycetota</taxon>
        <taxon>Actinomycetes</taxon>
        <taxon>Streptosporangiales</taxon>
        <taxon>Streptosporangiaceae</taxon>
        <taxon>Streptosporangium</taxon>
    </lineage>
</organism>
<evidence type="ECO:0000313" key="3">
    <source>
        <dbReference type="Proteomes" id="UP001499930"/>
    </source>
</evidence>
<gene>
    <name evidence="2" type="ORF">GCM10017559_54140</name>
</gene>
<sequence length="49" mass="5033">MEALVLLALVCFLASAIWSAISRSWPIALLAAGAFLLTLSETSLLGGGN</sequence>
<evidence type="ECO:0000256" key="1">
    <source>
        <dbReference type="SAM" id="Phobius"/>
    </source>
</evidence>
<accession>A0ABP6KWS0</accession>
<dbReference type="RefSeq" id="WP_344900191.1">
    <property type="nucleotide sequence ID" value="NZ_BAAAWD010000015.1"/>
</dbReference>
<dbReference type="Proteomes" id="UP001499930">
    <property type="component" value="Unassembled WGS sequence"/>
</dbReference>
<keyword evidence="3" id="KW-1185">Reference proteome</keyword>
<protein>
    <recommendedName>
        <fullName evidence="4">Citrate transporter</fullName>
    </recommendedName>
</protein>
<name>A0ABP6KWS0_9ACTN</name>
<keyword evidence="1" id="KW-1133">Transmembrane helix</keyword>
<proteinExistence type="predicted"/>
<reference evidence="3" key="1">
    <citation type="journal article" date="2019" name="Int. J. Syst. Evol. Microbiol.">
        <title>The Global Catalogue of Microorganisms (GCM) 10K type strain sequencing project: providing services to taxonomists for standard genome sequencing and annotation.</title>
        <authorList>
            <consortium name="The Broad Institute Genomics Platform"/>
            <consortium name="The Broad Institute Genome Sequencing Center for Infectious Disease"/>
            <person name="Wu L."/>
            <person name="Ma J."/>
        </authorList>
    </citation>
    <scope>NUCLEOTIDE SEQUENCE [LARGE SCALE GENOMIC DNA]</scope>
    <source>
        <strain evidence="3">JCM 3106</strain>
    </source>
</reference>
<comment type="caution">
    <text evidence="2">The sequence shown here is derived from an EMBL/GenBank/DDBJ whole genome shotgun (WGS) entry which is preliminary data.</text>
</comment>
<feature type="transmembrane region" description="Helical" evidence="1">
    <location>
        <begin position="29"/>
        <end position="47"/>
    </location>
</feature>
<evidence type="ECO:0000313" key="2">
    <source>
        <dbReference type="EMBL" id="GAA3022274.1"/>
    </source>
</evidence>